<dbReference type="Gene3D" id="6.10.250.3020">
    <property type="match status" value="1"/>
</dbReference>
<feature type="coiled-coil region" evidence="16">
    <location>
        <begin position="377"/>
        <end position="432"/>
    </location>
</feature>
<dbReference type="SMART" id="SM00387">
    <property type="entry name" value="HATPase_c"/>
    <property type="match status" value="1"/>
</dbReference>
<keyword evidence="7 15" id="KW-0812">Transmembrane</keyword>
<keyword evidence="16" id="KW-0175">Coiled coil</keyword>
<evidence type="ECO:0000256" key="10">
    <source>
        <dbReference type="ARBA" id="ARBA00022840"/>
    </source>
</evidence>
<evidence type="ECO:0000256" key="14">
    <source>
        <dbReference type="ARBA" id="ARBA00059004"/>
    </source>
</evidence>
<evidence type="ECO:0000256" key="9">
    <source>
        <dbReference type="ARBA" id="ARBA00022777"/>
    </source>
</evidence>
<dbReference type="SUPFAM" id="SSF103190">
    <property type="entry name" value="Sensory domain-like"/>
    <property type="match status" value="1"/>
</dbReference>
<dbReference type="InterPro" id="IPR036097">
    <property type="entry name" value="HisK_dim/P_sf"/>
</dbReference>
<dbReference type="Gene3D" id="1.10.287.130">
    <property type="match status" value="1"/>
</dbReference>
<dbReference type="InterPro" id="IPR017055">
    <property type="entry name" value="Sig_transdc_His_kinase_DctB"/>
</dbReference>
<proteinExistence type="predicted"/>
<keyword evidence="13 15" id="KW-0472">Membrane</keyword>
<dbReference type="GO" id="GO:0005886">
    <property type="term" value="C:plasma membrane"/>
    <property type="evidence" value="ECO:0007669"/>
    <property type="project" value="UniProtKB-SubCell"/>
</dbReference>
<reference evidence="18 19" key="1">
    <citation type="submission" date="2019-03" db="EMBL/GenBank/DDBJ databases">
        <title>Genomic Encyclopedia of Type Strains, Phase IV (KMG-V): Genome sequencing to study the core and pangenomes of soil and plant-associated prokaryotes.</title>
        <authorList>
            <person name="Whitman W."/>
        </authorList>
    </citation>
    <scope>NUCLEOTIDE SEQUENCE [LARGE SCALE GENOMIC DNA]</scope>
    <source>
        <strain evidence="18 19">23C40</strain>
    </source>
</reference>
<evidence type="ECO:0000256" key="3">
    <source>
        <dbReference type="ARBA" id="ARBA00022475"/>
    </source>
</evidence>
<comment type="subcellular location">
    <subcellularLocation>
        <location evidence="2">Cell inner membrane</location>
        <topology evidence="2">Multi-pass membrane protein</topology>
    </subcellularLocation>
</comment>
<evidence type="ECO:0000256" key="1">
    <source>
        <dbReference type="ARBA" id="ARBA00000085"/>
    </source>
</evidence>
<comment type="function">
    <text evidence="14 15">Member of the two-component regulatory system DctB/DctD involved in the transport of C4-dicarboxylates. DctB functions as a membrane-associated protein kinase that phosphorylates DctD in response to environmental signals.</text>
</comment>
<dbReference type="InterPro" id="IPR003661">
    <property type="entry name" value="HisK_dim/P_dom"/>
</dbReference>
<organism evidence="18 19">
    <name type="scientific">Sinorhizobium americanum</name>
    <dbReference type="NCBI Taxonomy" id="194963"/>
    <lineage>
        <taxon>Bacteria</taxon>
        <taxon>Pseudomonadati</taxon>
        <taxon>Pseudomonadota</taxon>
        <taxon>Alphaproteobacteria</taxon>
        <taxon>Hyphomicrobiales</taxon>
        <taxon>Rhizobiaceae</taxon>
        <taxon>Sinorhizobium/Ensifer group</taxon>
        <taxon>Sinorhizobium</taxon>
    </lineage>
</organism>
<evidence type="ECO:0000256" key="13">
    <source>
        <dbReference type="ARBA" id="ARBA00023136"/>
    </source>
</evidence>
<dbReference type="SUPFAM" id="SSF47384">
    <property type="entry name" value="Homodimeric domain of signal transducing histidine kinase"/>
    <property type="match status" value="1"/>
</dbReference>
<dbReference type="FunFam" id="3.30.450.20:FF:000127">
    <property type="entry name" value="C4-dicarboxylate transport sensor protein"/>
    <property type="match status" value="1"/>
</dbReference>
<gene>
    <name evidence="18" type="ORF">EV184_10628</name>
</gene>
<evidence type="ECO:0000256" key="16">
    <source>
        <dbReference type="SAM" id="Coils"/>
    </source>
</evidence>
<protein>
    <recommendedName>
        <fullName evidence="15">C4-dicarboxylate transport sensor protein</fullName>
        <ecNumber evidence="15">2.7.13.3</ecNumber>
    </recommendedName>
</protein>
<dbReference type="InterPro" id="IPR005467">
    <property type="entry name" value="His_kinase_dom"/>
</dbReference>
<dbReference type="PIRSF" id="PIRSF036431">
    <property type="entry name" value="STHK_DctB"/>
    <property type="match status" value="1"/>
</dbReference>
<evidence type="ECO:0000256" key="7">
    <source>
        <dbReference type="ARBA" id="ARBA00022692"/>
    </source>
</evidence>
<dbReference type="Gene3D" id="3.30.565.10">
    <property type="entry name" value="Histidine kinase-like ATPase, C-terminal domain"/>
    <property type="match status" value="1"/>
</dbReference>
<evidence type="ECO:0000259" key="17">
    <source>
        <dbReference type="PROSITE" id="PS50109"/>
    </source>
</evidence>
<dbReference type="CDD" id="cd00082">
    <property type="entry name" value="HisKA"/>
    <property type="match status" value="1"/>
</dbReference>
<keyword evidence="5" id="KW-0597">Phosphoprotein</keyword>
<keyword evidence="9 15" id="KW-0418">Kinase</keyword>
<dbReference type="FunFam" id="1.10.287.130:FF:000049">
    <property type="entry name" value="C4-dicarboxylate transport sensor protein DctB"/>
    <property type="match status" value="1"/>
</dbReference>
<accession>A0A4R2BUN5</accession>
<dbReference type="InterPro" id="IPR029151">
    <property type="entry name" value="Sensor-like_sf"/>
</dbReference>
<dbReference type="PROSITE" id="PS50109">
    <property type="entry name" value="HIS_KIN"/>
    <property type="match status" value="1"/>
</dbReference>
<dbReference type="Proteomes" id="UP000295043">
    <property type="component" value="Unassembled WGS sequence"/>
</dbReference>
<keyword evidence="6 15" id="KW-0808">Transferase</keyword>
<comment type="caution">
    <text evidence="18">The sequence shown here is derived from an EMBL/GenBank/DDBJ whole genome shotgun (WGS) entry which is preliminary data.</text>
</comment>
<dbReference type="InterPro" id="IPR036890">
    <property type="entry name" value="HATPase_C_sf"/>
</dbReference>
<evidence type="ECO:0000256" key="8">
    <source>
        <dbReference type="ARBA" id="ARBA00022741"/>
    </source>
</evidence>
<dbReference type="SUPFAM" id="SSF55874">
    <property type="entry name" value="ATPase domain of HSP90 chaperone/DNA topoisomerase II/histidine kinase"/>
    <property type="match status" value="1"/>
</dbReference>
<sequence length="669" mass="73358">MRSSDRARKTGGNKRIVNIALTYIDLRLYGAAFTDRLPPGERALTIRITVCNPREEEPGHSVKYRFLLLLLLLPVAVVTLAVQGNVVATRSYMQEASAQANTALRLAVAALSGHLNRYQALPALIADHDDIKELVTRARDRRLRDSVNGYLKEINALLKSSDIYVITPDGDTIAASNYDGPASFVGQNFSYRPYFQDALRGVQSRFYALGTTSLKRGYYFGSPIRIGEEIRGVIVFKVDIETIEASWQGGEYRIFVSDPEGIIFMSGDPEWLYAGILPLTPDRLARTEASRRYANAILHPLPVATSEVEGHALMKVSSGDSAREYLVLSHYMPEADWTVNVLTDTASVRTQALTTVAAAILLLCLAGLAIAILIQRRARLRERMLMQAQAQEELERRVAERTADLARVNAQIEAEIAERRLTEQQLRQTQADLVQAGKLAGLGQMSAALSHEFNQPLAAAKTYADSAALLIERGRTTEASDNVRRISGLIDRMAAISRHLRNFARKPNEKLGPVPLVDVIHDTMEIVATRLKAAKAAIDIDLGHEALVVRAGSVRLQQVLVNVISNATDAVEGLDDRAISLRTWREGDMAVLTIRDRGPGVAPAISERIFDPFYTTKGIGKGLGLGLSISYNIIKDFGGSLTVSNHSEGGAVFRIELAVVPEAKQEAAE</sequence>
<dbReference type="EMBL" id="SLVU01000006">
    <property type="protein sequence ID" value="TCN31256.1"/>
    <property type="molecule type" value="Genomic_DNA"/>
</dbReference>
<dbReference type="PANTHER" id="PTHR43065">
    <property type="entry name" value="SENSOR HISTIDINE KINASE"/>
    <property type="match status" value="1"/>
</dbReference>
<name>A0A4R2BUN5_9HYPH</name>
<feature type="transmembrane region" description="Helical" evidence="15">
    <location>
        <begin position="352"/>
        <end position="374"/>
    </location>
</feature>
<dbReference type="InterPro" id="IPR004358">
    <property type="entry name" value="Sig_transdc_His_kin-like_C"/>
</dbReference>
<comment type="catalytic activity">
    <reaction evidence="1 15">
        <text>ATP + protein L-histidine = ADP + protein N-phospho-L-histidine.</text>
        <dbReference type="EC" id="2.7.13.3"/>
    </reaction>
</comment>
<dbReference type="Pfam" id="PF00512">
    <property type="entry name" value="HisKA"/>
    <property type="match status" value="1"/>
</dbReference>
<dbReference type="SMART" id="SM00388">
    <property type="entry name" value="HisKA"/>
    <property type="match status" value="1"/>
</dbReference>
<keyword evidence="12 15" id="KW-0902">Two-component regulatory system</keyword>
<evidence type="ECO:0000256" key="2">
    <source>
        <dbReference type="ARBA" id="ARBA00004429"/>
    </source>
</evidence>
<evidence type="ECO:0000313" key="18">
    <source>
        <dbReference type="EMBL" id="TCN31256.1"/>
    </source>
</evidence>
<evidence type="ECO:0000256" key="11">
    <source>
        <dbReference type="ARBA" id="ARBA00022989"/>
    </source>
</evidence>
<dbReference type="InterPro" id="IPR033479">
    <property type="entry name" value="dCache_1"/>
</dbReference>
<keyword evidence="4 15" id="KW-0997">Cell inner membrane</keyword>
<keyword evidence="8 15" id="KW-0547">Nucleotide-binding</keyword>
<evidence type="ECO:0000256" key="6">
    <source>
        <dbReference type="ARBA" id="ARBA00022679"/>
    </source>
</evidence>
<evidence type="ECO:0000313" key="19">
    <source>
        <dbReference type="Proteomes" id="UP000295043"/>
    </source>
</evidence>
<dbReference type="GO" id="GO:0000155">
    <property type="term" value="F:phosphorelay sensor kinase activity"/>
    <property type="evidence" value="ECO:0007669"/>
    <property type="project" value="UniProtKB-UniRule"/>
</dbReference>
<evidence type="ECO:0000256" key="4">
    <source>
        <dbReference type="ARBA" id="ARBA00022519"/>
    </source>
</evidence>
<feature type="domain" description="Histidine kinase" evidence="17">
    <location>
        <begin position="448"/>
        <end position="661"/>
    </location>
</feature>
<evidence type="ECO:0000256" key="15">
    <source>
        <dbReference type="PIRNR" id="PIRNR036431"/>
    </source>
</evidence>
<evidence type="ECO:0000256" key="5">
    <source>
        <dbReference type="ARBA" id="ARBA00022553"/>
    </source>
</evidence>
<dbReference type="Pfam" id="PF02518">
    <property type="entry name" value="HATPase_c"/>
    <property type="match status" value="1"/>
</dbReference>
<dbReference type="InterPro" id="IPR003594">
    <property type="entry name" value="HATPase_dom"/>
</dbReference>
<keyword evidence="3 15" id="KW-1003">Cell membrane</keyword>
<dbReference type="PANTHER" id="PTHR43065:SF46">
    <property type="entry name" value="C4-DICARBOXYLATE TRANSPORT SENSOR PROTEIN DCTB"/>
    <property type="match status" value="1"/>
</dbReference>
<dbReference type="PRINTS" id="PR00344">
    <property type="entry name" value="BCTRLSENSOR"/>
</dbReference>
<keyword evidence="11 15" id="KW-1133">Transmembrane helix</keyword>
<dbReference type="EC" id="2.7.13.3" evidence="15"/>
<dbReference type="AlphaFoldDB" id="A0A4R2BUN5"/>
<dbReference type="Gene3D" id="3.30.450.20">
    <property type="entry name" value="PAS domain"/>
    <property type="match status" value="2"/>
</dbReference>
<feature type="transmembrane region" description="Helical" evidence="15">
    <location>
        <begin position="64"/>
        <end position="82"/>
    </location>
</feature>
<keyword evidence="10 15" id="KW-0067">ATP-binding</keyword>
<dbReference type="GO" id="GO:0005524">
    <property type="term" value="F:ATP binding"/>
    <property type="evidence" value="ECO:0007669"/>
    <property type="project" value="UniProtKB-UniRule"/>
</dbReference>
<evidence type="ECO:0000256" key="12">
    <source>
        <dbReference type="ARBA" id="ARBA00023012"/>
    </source>
</evidence>
<dbReference type="Pfam" id="PF02743">
    <property type="entry name" value="dCache_1"/>
    <property type="match status" value="1"/>
</dbReference>